<accession>A0AA38NYG1</accession>
<evidence type="ECO:0000313" key="3">
    <source>
        <dbReference type="Proteomes" id="UP001163846"/>
    </source>
</evidence>
<reference evidence="2" key="1">
    <citation type="submission" date="2022-08" db="EMBL/GenBank/DDBJ databases">
        <authorList>
            <consortium name="DOE Joint Genome Institute"/>
            <person name="Min B."/>
            <person name="Riley R."/>
            <person name="Sierra-Patev S."/>
            <person name="Naranjo-Ortiz M."/>
            <person name="Looney B."/>
            <person name="Konkel Z."/>
            <person name="Slot J.C."/>
            <person name="Sakamoto Y."/>
            <person name="Steenwyk J.L."/>
            <person name="Rokas A."/>
            <person name="Carro J."/>
            <person name="Camarero S."/>
            <person name="Ferreira P."/>
            <person name="Molpeceres G."/>
            <person name="Ruiz-Duenas F.J."/>
            <person name="Serrano A."/>
            <person name="Henrissat B."/>
            <person name="Drula E."/>
            <person name="Hughes K.W."/>
            <person name="Mata J.L."/>
            <person name="Ishikawa N.K."/>
            <person name="Vargas-Isla R."/>
            <person name="Ushijima S."/>
            <person name="Smith C.A."/>
            <person name="Ahrendt S."/>
            <person name="Andreopoulos W."/>
            <person name="He G."/>
            <person name="Labutti K."/>
            <person name="Lipzen A."/>
            <person name="Ng V."/>
            <person name="Sandor L."/>
            <person name="Barry K."/>
            <person name="Martinez A.T."/>
            <person name="Xiao Y."/>
            <person name="Gibbons J.G."/>
            <person name="Terashima K."/>
            <person name="Hibbett D.S."/>
            <person name="Grigoriev I.V."/>
        </authorList>
    </citation>
    <scope>NUCLEOTIDE SEQUENCE</scope>
    <source>
        <strain evidence="2">TFB9207</strain>
    </source>
</reference>
<evidence type="ECO:0000313" key="2">
    <source>
        <dbReference type="EMBL" id="KAJ3832968.1"/>
    </source>
</evidence>
<organism evidence="2 3">
    <name type="scientific">Lentinula raphanica</name>
    <dbReference type="NCBI Taxonomy" id="153919"/>
    <lineage>
        <taxon>Eukaryota</taxon>
        <taxon>Fungi</taxon>
        <taxon>Dikarya</taxon>
        <taxon>Basidiomycota</taxon>
        <taxon>Agaricomycotina</taxon>
        <taxon>Agaricomycetes</taxon>
        <taxon>Agaricomycetidae</taxon>
        <taxon>Agaricales</taxon>
        <taxon>Marasmiineae</taxon>
        <taxon>Omphalotaceae</taxon>
        <taxon>Lentinula</taxon>
    </lineage>
</organism>
<gene>
    <name evidence="2" type="ORF">F5878DRAFT_633797</name>
</gene>
<evidence type="ECO:0000256" key="1">
    <source>
        <dbReference type="SAM" id="MobiDB-lite"/>
    </source>
</evidence>
<proteinExistence type="predicted"/>
<dbReference type="AlphaFoldDB" id="A0AA38NYG1"/>
<feature type="region of interest" description="Disordered" evidence="1">
    <location>
        <begin position="502"/>
        <end position="522"/>
    </location>
</feature>
<protein>
    <submittedName>
        <fullName evidence="2">Uncharacterized protein</fullName>
    </submittedName>
</protein>
<dbReference type="Proteomes" id="UP001163846">
    <property type="component" value="Unassembled WGS sequence"/>
</dbReference>
<feature type="region of interest" description="Disordered" evidence="1">
    <location>
        <begin position="409"/>
        <end position="463"/>
    </location>
</feature>
<feature type="compositionally biased region" description="Basic residues" evidence="1">
    <location>
        <begin position="443"/>
        <end position="453"/>
    </location>
</feature>
<keyword evidence="3" id="KW-1185">Reference proteome</keyword>
<comment type="caution">
    <text evidence="2">The sequence shown here is derived from an EMBL/GenBank/DDBJ whole genome shotgun (WGS) entry which is preliminary data.</text>
</comment>
<dbReference type="EMBL" id="MU806803">
    <property type="protein sequence ID" value="KAJ3832968.1"/>
    <property type="molecule type" value="Genomic_DNA"/>
</dbReference>
<sequence length="522" mass="58254">MSQIHDWCTRDQLTSEGKRMKVIDVKTFKNERWRTIIKKTWWLRQLRKQSEKHAQELIHCQECLKLRGSERCCQYVYQPHITRGLSPNARTERMRILREELRGAGVTMVPEKYQVKCQDDDVKNVKMYHPNSVGNTNPVKLDGLEPDVAIIKRCGHQLMIVLEEEDISEEDIHRVDWNTINKKDIVDIIWWRPFDDEKLALLQDTIVESTGVQALKRGGQFRSFGGGEMIPIGARTPSGGRKGDAYTSYAGLEASTQHGLEMLFNQAATSAIMIGAAKIVYPKLAINLRDSSIECDRIGMTGANIYNCTGYMAPIHQDEDVTRGLCVQALLSADTTYKEYAFCNVEYQYYITTTTNCMWSFKSDNLHGTMLPSTETTKNLNSHAIDPRRMGTGSAMGNTSTMFTDENRQGVDASQGSASIHEMAGGPITQGATSGRGNEPRGRRGRGRGGRGNRARDGGGSGVVVAGAPQGNAAAGNANRRRGRVTVSNGAHVAVTRRNQNRAVENARRRAQYGERSAHWRR</sequence>
<name>A0AA38NYG1_9AGAR</name>
<feature type="compositionally biased region" description="Basic and acidic residues" evidence="1">
    <location>
        <begin position="505"/>
        <end position="522"/>
    </location>
</feature>